<dbReference type="PANTHER" id="PTHR12687">
    <property type="entry name" value="NUCLEOLAR COMPLEX 2 AND RAD4-RELATED"/>
    <property type="match status" value="1"/>
</dbReference>
<dbReference type="GO" id="GO:0030690">
    <property type="term" value="C:Noc1p-Noc2p complex"/>
    <property type="evidence" value="ECO:0007669"/>
    <property type="project" value="TreeGrafter"/>
</dbReference>
<dbReference type="InterPro" id="IPR005343">
    <property type="entry name" value="Noc2"/>
</dbReference>
<dbReference type="Proteomes" id="UP001180020">
    <property type="component" value="Unassembled WGS sequence"/>
</dbReference>
<feature type="compositionally biased region" description="Basic residues" evidence="4">
    <location>
        <begin position="18"/>
        <end position="37"/>
    </location>
</feature>
<reference evidence="5" key="1">
    <citation type="journal article" date="2023" name="Nat. Commun.">
        <title>Diploid and tetraploid genomes of Acorus and the evolution of monocots.</title>
        <authorList>
            <person name="Ma L."/>
            <person name="Liu K.W."/>
            <person name="Li Z."/>
            <person name="Hsiao Y.Y."/>
            <person name="Qi Y."/>
            <person name="Fu T."/>
            <person name="Tang G.D."/>
            <person name="Zhang D."/>
            <person name="Sun W.H."/>
            <person name="Liu D.K."/>
            <person name="Li Y."/>
            <person name="Chen G.Z."/>
            <person name="Liu X.D."/>
            <person name="Liao X.Y."/>
            <person name="Jiang Y.T."/>
            <person name="Yu X."/>
            <person name="Hao Y."/>
            <person name="Huang J."/>
            <person name="Zhao X.W."/>
            <person name="Ke S."/>
            <person name="Chen Y.Y."/>
            <person name="Wu W.L."/>
            <person name="Hsu J.L."/>
            <person name="Lin Y.F."/>
            <person name="Huang M.D."/>
            <person name="Li C.Y."/>
            <person name="Huang L."/>
            <person name="Wang Z.W."/>
            <person name="Zhao X."/>
            <person name="Zhong W.Y."/>
            <person name="Peng D.H."/>
            <person name="Ahmad S."/>
            <person name="Lan S."/>
            <person name="Zhang J.S."/>
            <person name="Tsai W.C."/>
            <person name="Van de Peer Y."/>
            <person name="Liu Z.J."/>
        </authorList>
    </citation>
    <scope>NUCLEOTIDE SEQUENCE</scope>
    <source>
        <strain evidence="5">CP</strain>
    </source>
</reference>
<name>A0AAV9DZM7_ACOCL</name>
<dbReference type="PANTHER" id="PTHR12687:SF8">
    <property type="entry name" value="PROTEIN REBELOTE"/>
    <property type="match status" value="1"/>
</dbReference>
<protein>
    <recommendedName>
        <fullName evidence="7">Nucleolar complex protein 2 homolog</fullName>
    </recommendedName>
</protein>
<evidence type="ECO:0008006" key="7">
    <source>
        <dbReference type="Google" id="ProtNLM"/>
    </source>
</evidence>
<evidence type="ECO:0000256" key="1">
    <source>
        <dbReference type="ARBA" id="ARBA00004123"/>
    </source>
</evidence>
<reference evidence="5" key="2">
    <citation type="submission" date="2023-06" db="EMBL/GenBank/DDBJ databases">
        <authorList>
            <person name="Ma L."/>
            <person name="Liu K.-W."/>
            <person name="Li Z."/>
            <person name="Hsiao Y.-Y."/>
            <person name="Qi Y."/>
            <person name="Fu T."/>
            <person name="Tang G."/>
            <person name="Zhang D."/>
            <person name="Sun W.-H."/>
            <person name="Liu D.-K."/>
            <person name="Li Y."/>
            <person name="Chen G.-Z."/>
            <person name="Liu X.-D."/>
            <person name="Liao X.-Y."/>
            <person name="Jiang Y.-T."/>
            <person name="Yu X."/>
            <person name="Hao Y."/>
            <person name="Huang J."/>
            <person name="Zhao X.-W."/>
            <person name="Ke S."/>
            <person name="Chen Y.-Y."/>
            <person name="Wu W.-L."/>
            <person name="Hsu J.-L."/>
            <person name="Lin Y.-F."/>
            <person name="Huang M.-D."/>
            <person name="Li C.-Y."/>
            <person name="Huang L."/>
            <person name="Wang Z.-W."/>
            <person name="Zhao X."/>
            <person name="Zhong W.-Y."/>
            <person name="Peng D.-H."/>
            <person name="Ahmad S."/>
            <person name="Lan S."/>
            <person name="Zhang J.-S."/>
            <person name="Tsai W.-C."/>
            <person name="Van De Peer Y."/>
            <person name="Liu Z.-J."/>
        </authorList>
    </citation>
    <scope>NUCLEOTIDE SEQUENCE</scope>
    <source>
        <strain evidence="5">CP</strain>
        <tissue evidence="5">Leaves</tissue>
    </source>
</reference>
<sequence length="732" mass="83388">MGKLGKKARKFAKKHLQTVLKKRRKIKSARDSKRRRTSRDESAEDHPDQINGRSSECIDVIEAGGDISLDNLFSDDDDNSMEDVSESDGFLSEDEYPSNAEAENESDSEEESECSALLGQNKELHKELLKQKKKLDRLKQKDTQFLEFLEKHDADLQRYRKEESDSEQEVETNSQGEESSDEDANLKDEKILTKSTVEALCQLVTEEQNVSAFTNLLNGFRAACRYGIDEQVKISSRKIQNREAYVKILTFVLTEADGFFRKQLGISSSCCKKDKILALKNTSKWEVVRPLMKSYLRSIFFLLNQATDSHILAFTLSRLRASITFLVLLPSLLGRLIKSVIHFWATGEETLSLSSFFVIQDMASELGSDCLETILKKTYKTFIAQSKSIETTNLKRTQFLRDAVVEICCLDMQISYRKALISLRHLSMILQEALKTKKKELLSKICDWQYVNCIDVWVKFISANVRDNGLQSLLYQVIQILCGIIHLFPGPRYLPLRIKCVQMLNQLSSSSGVFIPIVSLVLVSLEYRETCSTDARSGKSFNFSSVLKVSKPMLRSRFFREECVLSAIELLSAHFSQWSYHVSLPEVATIPLIFLKKFHEKTSIESFRRMMKHLIDQVEQNIAFIQGKRDEVAFSPKDQASVESFLQLEKTGGNAPFAQFYASVLQKSISRNSVIEEKPSEMQLKGSKILKEHTSDGDNTISEGNKLAEGKKLNMISNGRLESNSRKKKQRT</sequence>
<accession>A0AAV9DZM7</accession>
<feature type="compositionally biased region" description="Basic and acidic residues" evidence="4">
    <location>
        <begin position="38"/>
        <end position="48"/>
    </location>
</feature>
<dbReference type="GO" id="GO:0005730">
    <property type="term" value="C:nucleolus"/>
    <property type="evidence" value="ECO:0007669"/>
    <property type="project" value="TreeGrafter"/>
</dbReference>
<proteinExistence type="inferred from homology"/>
<feature type="compositionally biased region" description="Acidic residues" evidence="4">
    <location>
        <begin position="73"/>
        <end position="113"/>
    </location>
</feature>
<dbReference type="GO" id="GO:0030691">
    <property type="term" value="C:Noc2p-Noc3p complex"/>
    <property type="evidence" value="ECO:0007669"/>
    <property type="project" value="TreeGrafter"/>
</dbReference>
<comment type="caution">
    <text evidence="5">The sequence shown here is derived from an EMBL/GenBank/DDBJ whole genome shotgun (WGS) entry which is preliminary data.</text>
</comment>
<feature type="region of interest" description="Disordered" evidence="4">
    <location>
        <begin position="158"/>
        <end position="187"/>
    </location>
</feature>
<dbReference type="GO" id="GO:0005654">
    <property type="term" value="C:nucleoplasm"/>
    <property type="evidence" value="ECO:0007669"/>
    <property type="project" value="TreeGrafter"/>
</dbReference>
<organism evidence="5 6">
    <name type="scientific">Acorus calamus</name>
    <name type="common">Sweet flag</name>
    <dbReference type="NCBI Taxonomy" id="4465"/>
    <lineage>
        <taxon>Eukaryota</taxon>
        <taxon>Viridiplantae</taxon>
        <taxon>Streptophyta</taxon>
        <taxon>Embryophyta</taxon>
        <taxon>Tracheophyta</taxon>
        <taxon>Spermatophyta</taxon>
        <taxon>Magnoliopsida</taxon>
        <taxon>Liliopsida</taxon>
        <taxon>Acoraceae</taxon>
        <taxon>Acorus</taxon>
    </lineage>
</organism>
<comment type="subcellular location">
    <subcellularLocation>
        <location evidence="1">Nucleus</location>
    </subcellularLocation>
</comment>
<evidence type="ECO:0000256" key="4">
    <source>
        <dbReference type="SAM" id="MobiDB-lite"/>
    </source>
</evidence>
<evidence type="ECO:0000256" key="2">
    <source>
        <dbReference type="ARBA" id="ARBA00005907"/>
    </source>
</evidence>
<dbReference type="EMBL" id="JAUJYO010000010">
    <property type="protein sequence ID" value="KAK1306078.1"/>
    <property type="molecule type" value="Genomic_DNA"/>
</dbReference>
<feature type="region of interest" description="Disordered" evidence="4">
    <location>
        <begin position="18"/>
        <end position="55"/>
    </location>
</feature>
<evidence type="ECO:0000313" key="6">
    <source>
        <dbReference type="Proteomes" id="UP001180020"/>
    </source>
</evidence>
<feature type="region of interest" description="Disordered" evidence="4">
    <location>
        <begin position="69"/>
        <end position="114"/>
    </location>
</feature>
<evidence type="ECO:0000256" key="3">
    <source>
        <dbReference type="ARBA" id="ARBA00023242"/>
    </source>
</evidence>
<gene>
    <name evidence="5" type="ORF">QJS10_CPA10g00866</name>
</gene>
<keyword evidence="6" id="KW-1185">Reference proteome</keyword>
<dbReference type="AlphaFoldDB" id="A0AAV9DZM7"/>
<dbReference type="Pfam" id="PF03715">
    <property type="entry name" value="Noc2"/>
    <property type="match status" value="1"/>
</dbReference>
<evidence type="ECO:0000313" key="5">
    <source>
        <dbReference type="EMBL" id="KAK1306078.1"/>
    </source>
</evidence>
<dbReference type="GO" id="GO:0042273">
    <property type="term" value="P:ribosomal large subunit biogenesis"/>
    <property type="evidence" value="ECO:0007669"/>
    <property type="project" value="TreeGrafter"/>
</dbReference>
<keyword evidence="3" id="KW-0539">Nucleus</keyword>
<feature type="region of interest" description="Disordered" evidence="4">
    <location>
        <begin position="688"/>
        <end position="732"/>
    </location>
</feature>
<comment type="similarity">
    <text evidence="2">Belongs to the NOC2 family.</text>
</comment>